<keyword evidence="3" id="KW-0732">Signal</keyword>
<dbReference type="EMBL" id="CP119905">
    <property type="protein sequence ID" value="WFD24244.1"/>
    <property type="molecule type" value="Genomic_DNA"/>
</dbReference>
<dbReference type="GO" id="GO:0016791">
    <property type="term" value="F:phosphatase activity"/>
    <property type="evidence" value="ECO:0007669"/>
    <property type="project" value="TreeGrafter"/>
</dbReference>
<protein>
    <recommendedName>
        <fullName evidence="6">Acid phosphatase</fullName>
    </recommendedName>
</protein>
<evidence type="ECO:0000256" key="1">
    <source>
        <dbReference type="ARBA" id="ARBA00005375"/>
    </source>
</evidence>
<dbReference type="InterPro" id="IPR050645">
    <property type="entry name" value="Histidine_acid_phosphatase"/>
</dbReference>
<dbReference type="CDD" id="cd07061">
    <property type="entry name" value="HP_HAP_like"/>
    <property type="match status" value="1"/>
</dbReference>
<name>A0AAF0EF58_9BASI</name>
<evidence type="ECO:0000313" key="4">
    <source>
        <dbReference type="EMBL" id="WFD24244.1"/>
    </source>
</evidence>
<evidence type="ECO:0000256" key="2">
    <source>
        <dbReference type="SAM" id="MobiDB-lite"/>
    </source>
</evidence>
<dbReference type="Proteomes" id="UP001214415">
    <property type="component" value="Chromosome 6"/>
</dbReference>
<feature type="signal peptide" evidence="3">
    <location>
        <begin position="1"/>
        <end position="19"/>
    </location>
</feature>
<dbReference type="AlphaFoldDB" id="A0AAF0EF58"/>
<dbReference type="PANTHER" id="PTHR11567:SF195">
    <property type="entry name" value="ACID PHOSPHATASE, PUTATIVE (AFU_ORTHOLOGUE AFUA_3G14570)-RELATED"/>
    <property type="match status" value="1"/>
</dbReference>
<sequence>MIKITSSLLALVLALSAHAASVDTLYPNISDPSVIENPPYDSMMHGSKHESRTGPSDGSYNYCSMPHPSVSYYKEPQPVANGTVNANLSALLYIQRHQKRTAYNLFPYGENEHYDCTDSEPFLYLGATNSSSPKPLPVYAATYVDDQNPLYETLTESTCQFPQLTVGGFLDGVQHGQELYELYGKKHHVIPSEPSAQTVWLRSSTASLTQGSAGGVLRGLWPHYNKPLPLHQQIDSIDSHEPPCDYNDALLSASQSTKVWEKHLEVTKTLRKELADMLFTNNSDWNSNFDHYNDNFQARLCNGYKLPCAQSGSDKCVTEEQARQVFVAGDWEYNYYWVDRENVTEAIQLTSGLYIKDMLKQLQDVESGKSTLKYMHHFMHDGDIGPLAGSLGIRSLRWPGMASNIAIELWKTENHETYVRALYSGSTLQSRHGDMEWMPFDKFVQLWSKYVPHDFVAQCAQS</sequence>
<gene>
    <name evidence="4" type="ORF">MEQU1_002941</name>
</gene>
<proteinExistence type="inferred from homology"/>
<feature type="region of interest" description="Disordered" evidence="2">
    <location>
        <begin position="37"/>
        <end position="58"/>
    </location>
</feature>
<accession>A0AAF0EF58</accession>
<keyword evidence="5" id="KW-1185">Reference proteome</keyword>
<dbReference type="SUPFAM" id="SSF53254">
    <property type="entry name" value="Phosphoglycerate mutase-like"/>
    <property type="match status" value="1"/>
</dbReference>
<evidence type="ECO:0000313" key="5">
    <source>
        <dbReference type="Proteomes" id="UP001214415"/>
    </source>
</evidence>
<feature type="chain" id="PRO_5042230848" description="Acid phosphatase" evidence="3">
    <location>
        <begin position="20"/>
        <end position="462"/>
    </location>
</feature>
<dbReference type="InterPro" id="IPR029033">
    <property type="entry name" value="His_PPase_superfam"/>
</dbReference>
<dbReference type="InterPro" id="IPR000560">
    <property type="entry name" value="His_Pase_clade-2"/>
</dbReference>
<evidence type="ECO:0008006" key="6">
    <source>
        <dbReference type="Google" id="ProtNLM"/>
    </source>
</evidence>
<dbReference type="Pfam" id="PF00328">
    <property type="entry name" value="His_Phos_2"/>
    <property type="match status" value="1"/>
</dbReference>
<dbReference type="Gene3D" id="3.40.50.1240">
    <property type="entry name" value="Phosphoglycerate mutase-like"/>
    <property type="match status" value="1"/>
</dbReference>
<comment type="similarity">
    <text evidence="1">Belongs to the histidine acid phosphatase family.</text>
</comment>
<evidence type="ECO:0000256" key="3">
    <source>
        <dbReference type="SAM" id="SignalP"/>
    </source>
</evidence>
<organism evidence="4 5">
    <name type="scientific">Malassezia equina</name>
    <dbReference type="NCBI Taxonomy" id="1381935"/>
    <lineage>
        <taxon>Eukaryota</taxon>
        <taxon>Fungi</taxon>
        <taxon>Dikarya</taxon>
        <taxon>Basidiomycota</taxon>
        <taxon>Ustilaginomycotina</taxon>
        <taxon>Malasseziomycetes</taxon>
        <taxon>Malasseziales</taxon>
        <taxon>Malasseziaceae</taxon>
        <taxon>Malassezia</taxon>
    </lineage>
</organism>
<reference evidence="4" key="1">
    <citation type="submission" date="2023-03" db="EMBL/GenBank/DDBJ databases">
        <title>Mating type loci evolution in Malassezia.</title>
        <authorList>
            <person name="Coelho M.A."/>
        </authorList>
    </citation>
    <scope>NUCLEOTIDE SEQUENCE</scope>
    <source>
        <strain evidence="4">CBS 12830</strain>
    </source>
</reference>
<dbReference type="PANTHER" id="PTHR11567">
    <property type="entry name" value="ACID PHOSPHATASE-RELATED"/>
    <property type="match status" value="1"/>
</dbReference>